<sequence>MIGFKKLAAVATLGTSMALVAFSGPANADGGVHATNYVATFSNGTTQFKVRLVDADDVAAAYKNLNTPAGQSRTIINGKIVRNGGVDFYNSPYTWHLDPNDLAFVDMATEVCDADPRDVENGTITSDRYCPWHQKVIKIEQVAI</sequence>
<comment type="caution">
    <text evidence="3">The sequence shown here is derived from an EMBL/GenBank/DDBJ whole genome shotgun (WGS) entry which is preliminary data.</text>
</comment>
<feature type="domain" description="BP74 N-terminal" evidence="2">
    <location>
        <begin position="35"/>
        <end position="141"/>
    </location>
</feature>
<keyword evidence="4" id="KW-1185">Reference proteome</keyword>
<proteinExistence type="predicted"/>
<gene>
    <name evidence="3" type="ORF">IW245_000842</name>
</gene>
<dbReference type="RefSeq" id="WP_197001857.1">
    <property type="nucleotide sequence ID" value="NZ_BONS01000023.1"/>
</dbReference>
<protein>
    <recommendedName>
        <fullName evidence="2">BP74 N-terminal domain-containing protein</fullName>
    </recommendedName>
</protein>
<dbReference type="Proteomes" id="UP000622552">
    <property type="component" value="Unassembled WGS sequence"/>
</dbReference>
<accession>A0A8J7GF17</accession>
<dbReference type="EMBL" id="JADOUF010000001">
    <property type="protein sequence ID" value="MBG6134648.1"/>
    <property type="molecule type" value="Genomic_DNA"/>
</dbReference>
<name>A0A8J7GF17_9ACTN</name>
<dbReference type="InterPro" id="IPR056422">
    <property type="entry name" value="BP74_N"/>
</dbReference>
<reference evidence="3" key="1">
    <citation type="submission" date="2020-11" db="EMBL/GenBank/DDBJ databases">
        <title>Sequencing the genomes of 1000 actinobacteria strains.</title>
        <authorList>
            <person name="Klenk H.-P."/>
        </authorList>
    </citation>
    <scope>NUCLEOTIDE SEQUENCE</scope>
    <source>
        <strain evidence="3">DSM 45356</strain>
    </source>
</reference>
<dbReference type="AlphaFoldDB" id="A0A8J7GF17"/>
<evidence type="ECO:0000259" key="2">
    <source>
        <dbReference type="Pfam" id="PF23621"/>
    </source>
</evidence>
<feature type="signal peptide" evidence="1">
    <location>
        <begin position="1"/>
        <end position="28"/>
    </location>
</feature>
<evidence type="ECO:0000256" key="1">
    <source>
        <dbReference type="SAM" id="SignalP"/>
    </source>
</evidence>
<feature type="chain" id="PRO_5035235589" description="BP74 N-terminal domain-containing protein" evidence="1">
    <location>
        <begin position="29"/>
        <end position="144"/>
    </location>
</feature>
<evidence type="ECO:0000313" key="4">
    <source>
        <dbReference type="Proteomes" id="UP000622552"/>
    </source>
</evidence>
<keyword evidence="1" id="KW-0732">Signal</keyword>
<organism evidence="3 4">
    <name type="scientific">Longispora fulva</name>
    <dbReference type="NCBI Taxonomy" id="619741"/>
    <lineage>
        <taxon>Bacteria</taxon>
        <taxon>Bacillati</taxon>
        <taxon>Actinomycetota</taxon>
        <taxon>Actinomycetes</taxon>
        <taxon>Micromonosporales</taxon>
        <taxon>Micromonosporaceae</taxon>
        <taxon>Longispora</taxon>
    </lineage>
</organism>
<dbReference type="Pfam" id="PF23621">
    <property type="entry name" value="BP74_N"/>
    <property type="match status" value="1"/>
</dbReference>
<evidence type="ECO:0000313" key="3">
    <source>
        <dbReference type="EMBL" id="MBG6134648.1"/>
    </source>
</evidence>